<keyword evidence="2" id="KW-1185">Reference proteome</keyword>
<name>A0ABU5CTJ9_9BACI</name>
<sequence length="456" mass="52585">MKVLFIAPSQYSIGELHNAIYLAKQLVSEGVQCHFLTSEKFIHYTKHAGMEATSLTRQVKQRRVVDACVTHFQPNLIILADYHILEIEPPLVDLDHMIGFDIPIATIDSLCFATESPTLYNKLFEPTSHQKEKSRMKYETRIRKIPNEIKVIRTCPINHPVQADDNIITVTLYTEPFSIDAQIKKEIRSTFACKDEDKLIMLSKAAWANMYVKMRRLEAGVHMDSSYSYENIIQKFMVNYLGVKELPSKVVIVGIAPEDNFIHSTENDRIQFKPMPFLDLAAYEELLFSCDLFITDNITSCSMAKAIFGYVPVLSLQNSQLTTNEQGEVSIPHHWEVNRKSFIPIMEKWQTILSTKVYPFITFPNGWVKELAPLLTDNPWMEVVETAEIFNIQETGMKIHDLLYCERTKAAVYEQQKRYIQAVTEVPQAMEMVNKIIEKREEICDESQSRVAKTIR</sequence>
<evidence type="ECO:0000313" key="2">
    <source>
        <dbReference type="Proteomes" id="UP001275315"/>
    </source>
</evidence>
<dbReference type="Pfam" id="PF19892">
    <property type="entry name" value="DUF6365"/>
    <property type="match status" value="1"/>
</dbReference>
<accession>A0ABU5CTJ9</accession>
<reference evidence="1 2" key="1">
    <citation type="submission" date="2023-10" db="EMBL/GenBank/DDBJ databases">
        <title>Virgibacillus soli CC-YMP-6 genome.</title>
        <authorList>
            <person name="Miliotis G."/>
            <person name="Sengupta P."/>
            <person name="Hameed A."/>
            <person name="Chuvochina M."/>
            <person name="Mcdonagh F."/>
            <person name="Simpson A.C."/>
            <person name="Singh N.K."/>
            <person name="Rekha P.D."/>
            <person name="Raman K."/>
            <person name="Hugenholtz P."/>
            <person name="Venkateswaran K."/>
        </authorList>
    </citation>
    <scope>NUCLEOTIDE SEQUENCE [LARGE SCALE GENOMIC DNA]</scope>
    <source>
        <strain evidence="1 2">CC-YMP-6</strain>
    </source>
</reference>
<gene>
    <name evidence="1" type="ORF">RWD45_12190</name>
</gene>
<organism evidence="1 2">
    <name type="scientific">Paracerasibacillus soli</name>
    <dbReference type="NCBI Taxonomy" id="480284"/>
    <lineage>
        <taxon>Bacteria</taxon>
        <taxon>Bacillati</taxon>
        <taxon>Bacillota</taxon>
        <taxon>Bacilli</taxon>
        <taxon>Bacillales</taxon>
        <taxon>Bacillaceae</taxon>
        <taxon>Paracerasibacillus</taxon>
    </lineage>
</organism>
<comment type="caution">
    <text evidence="1">The sequence shown here is derived from an EMBL/GenBank/DDBJ whole genome shotgun (WGS) entry which is preliminary data.</text>
</comment>
<dbReference type="EMBL" id="JAWDIQ010000002">
    <property type="protein sequence ID" value="MDY0409182.1"/>
    <property type="molecule type" value="Genomic_DNA"/>
</dbReference>
<evidence type="ECO:0000313" key="1">
    <source>
        <dbReference type="EMBL" id="MDY0409182.1"/>
    </source>
</evidence>
<protein>
    <submittedName>
        <fullName evidence="1">DUF6365 family protein</fullName>
    </submittedName>
</protein>
<dbReference type="InterPro" id="IPR045945">
    <property type="entry name" value="DUF6365"/>
</dbReference>
<dbReference type="RefSeq" id="WP_320379991.1">
    <property type="nucleotide sequence ID" value="NZ_JAWDIQ010000002.1"/>
</dbReference>
<proteinExistence type="predicted"/>
<dbReference type="Proteomes" id="UP001275315">
    <property type="component" value="Unassembled WGS sequence"/>
</dbReference>